<dbReference type="Gene3D" id="3.90.75.20">
    <property type="match status" value="1"/>
</dbReference>
<keyword evidence="3" id="KW-0804">Transcription</keyword>
<dbReference type="GO" id="GO:0003677">
    <property type="term" value="F:DNA binding"/>
    <property type="evidence" value="ECO:0007669"/>
    <property type="project" value="UniProtKB-KW"/>
</dbReference>
<evidence type="ECO:0000256" key="3">
    <source>
        <dbReference type="ARBA" id="ARBA00023163"/>
    </source>
</evidence>
<dbReference type="Pfam" id="PF13392">
    <property type="entry name" value="HNH_3"/>
    <property type="match status" value="1"/>
</dbReference>
<sequence>MTKVIALTQGKVALVDDADFEWLNQWKWYAFKDPRVYYARRNSYENGKVCTIQMHRAILNPPLGSDSDHINGNGLDNRRTNLRVCTHAENCQNRRKPTGCSSRYKGVSWRKRTRKWRAYIWINGRQKQLGCFDEEEEAARAYNKEALEQFREFAQLNVIPAD</sequence>
<dbReference type="PROSITE" id="PS51032">
    <property type="entry name" value="AP2_ERF"/>
    <property type="match status" value="1"/>
</dbReference>
<comment type="caution">
    <text evidence="5">The sequence shown here is derived from an EMBL/GenBank/DDBJ whole genome shotgun (WGS) entry which is preliminary data.</text>
</comment>
<evidence type="ECO:0000256" key="1">
    <source>
        <dbReference type="ARBA" id="ARBA00023015"/>
    </source>
</evidence>
<evidence type="ECO:0000259" key="4">
    <source>
        <dbReference type="PROSITE" id="PS51032"/>
    </source>
</evidence>
<gene>
    <name evidence="5" type="ORF">S12H4_29967</name>
</gene>
<dbReference type="InterPro" id="IPR036955">
    <property type="entry name" value="AP2/ERF_dom_sf"/>
</dbReference>
<evidence type="ECO:0000313" key="5">
    <source>
        <dbReference type="EMBL" id="GAJ01158.1"/>
    </source>
</evidence>
<proteinExistence type="predicted"/>
<dbReference type="GO" id="GO:0003700">
    <property type="term" value="F:DNA-binding transcription factor activity"/>
    <property type="evidence" value="ECO:0007669"/>
    <property type="project" value="InterPro"/>
</dbReference>
<dbReference type="AlphaFoldDB" id="X1T734"/>
<keyword evidence="2" id="KW-0238">DNA-binding</keyword>
<accession>X1T734</accession>
<dbReference type="InterPro" id="IPR044925">
    <property type="entry name" value="His-Me_finger_sf"/>
</dbReference>
<dbReference type="SUPFAM" id="SSF54060">
    <property type="entry name" value="His-Me finger endonucleases"/>
    <property type="match status" value="1"/>
</dbReference>
<organism evidence="5">
    <name type="scientific">marine sediment metagenome</name>
    <dbReference type="NCBI Taxonomy" id="412755"/>
    <lineage>
        <taxon>unclassified sequences</taxon>
        <taxon>metagenomes</taxon>
        <taxon>ecological metagenomes</taxon>
    </lineage>
</organism>
<dbReference type="Gene3D" id="3.30.730.10">
    <property type="entry name" value="AP2/ERF domain"/>
    <property type="match status" value="1"/>
</dbReference>
<reference evidence="5" key="1">
    <citation type="journal article" date="2014" name="Front. Microbiol.">
        <title>High frequency of phylogenetically diverse reductive dehalogenase-homologous genes in deep subseafloor sedimentary metagenomes.</title>
        <authorList>
            <person name="Kawai M."/>
            <person name="Futagami T."/>
            <person name="Toyoda A."/>
            <person name="Takaki Y."/>
            <person name="Nishi S."/>
            <person name="Hori S."/>
            <person name="Arai W."/>
            <person name="Tsubouchi T."/>
            <person name="Morono Y."/>
            <person name="Uchiyama I."/>
            <person name="Ito T."/>
            <person name="Fujiyama A."/>
            <person name="Inagaki F."/>
            <person name="Takami H."/>
        </authorList>
    </citation>
    <scope>NUCLEOTIDE SEQUENCE</scope>
    <source>
        <strain evidence="5">Expedition CK06-06</strain>
    </source>
</reference>
<dbReference type="InterPro" id="IPR016177">
    <property type="entry name" value="DNA-bd_dom_sf"/>
</dbReference>
<name>X1T734_9ZZZZ</name>
<keyword evidence="1" id="KW-0805">Transcription regulation</keyword>
<protein>
    <recommendedName>
        <fullName evidence="4">AP2/ERF domain-containing protein</fullName>
    </recommendedName>
</protein>
<dbReference type="InterPro" id="IPR001471">
    <property type="entry name" value="AP2/ERF_dom"/>
</dbReference>
<dbReference type="InterPro" id="IPR003615">
    <property type="entry name" value="HNH_nuc"/>
</dbReference>
<evidence type="ECO:0000256" key="2">
    <source>
        <dbReference type="ARBA" id="ARBA00023125"/>
    </source>
</evidence>
<dbReference type="SUPFAM" id="SSF54171">
    <property type="entry name" value="DNA-binding domain"/>
    <property type="match status" value="1"/>
</dbReference>
<dbReference type="SMART" id="SM00380">
    <property type="entry name" value="AP2"/>
    <property type="match status" value="1"/>
</dbReference>
<feature type="domain" description="AP2/ERF" evidence="4">
    <location>
        <begin position="103"/>
        <end position="159"/>
    </location>
</feature>
<dbReference type="EMBL" id="BARW01017332">
    <property type="protein sequence ID" value="GAJ01158.1"/>
    <property type="molecule type" value="Genomic_DNA"/>
</dbReference>